<accession>A0ABT1JZ58</accession>
<evidence type="ECO:0000313" key="2">
    <source>
        <dbReference type="EMBL" id="MCP2346627.1"/>
    </source>
</evidence>
<dbReference type="RefSeq" id="WP_253768963.1">
    <property type="nucleotide sequence ID" value="NZ_BAAAVE010000012.1"/>
</dbReference>
<comment type="caution">
    <text evidence="2">The sequence shown here is derived from an EMBL/GenBank/DDBJ whole genome shotgun (WGS) entry which is preliminary data.</text>
</comment>
<sequence length="188" mass="20645">MIKTMTVAAAVATTLLAASPAAPAAARTKTISFGGMTLTVPGGWTPRHLTAGDDWLTVTTEKCGKNVEWCRSFTLAGAQTIKGVGDMKGYRTDRPFAPGTGEVPCRFIADLNHAERFPSAKPLVNEFRPVGTRKAQYREWAGECYSFKTGKTVKRFVQRVWYLPKEKVLVVDGWNHAELAGVLARARW</sequence>
<dbReference type="EMBL" id="JAMZEC010000001">
    <property type="protein sequence ID" value="MCP2346627.1"/>
    <property type="molecule type" value="Genomic_DNA"/>
</dbReference>
<reference evidence="2 3" key="1">
    <citation type="submission" date="2022-06" db="EMBL/GenBank/DDBJ databases">
        <title>Sequencing the genomes of 1000 actinobacteria strains.</title>
        <authorList>
            <person name="Klenk H.-P."/>
        </authorList>
    </citation>
    <scope>NUCLEOTIDE SEQUENCE [LARGE SCALE GENOMIC DNA]</scope>
    <source>
        <strain evidence="2 3">DSM 44170</strain>
    </source>
</reference>
<evidence type="ECO:0000256" key="1">
    <source>
        <dbReference type="SAM" id="SignalP"/>
    </source>
</evidence>
<keyword evidence="3" id="KW-1185">Reference proteome</keyword>
<feature type="signal peptide" evidence="1">
    <location>
        <begin position="1"/>
        <end position="24"/>
    </location>
</feature>
<proteinExistence type="predicted"/>
<feature type="chain" id="PRO_5046939620" evidence="1">
    <location>
        <begin position="25"/>
        <end position="188"/>
    </location>
</feature>
<protein>
    <submittedName>
        <fullName evidence="2">Uncharacterized protein</fullName>
    </submittedName>
</protein>
<gene>
    <name evidence="2" type="ORF">HD595_002749</name>
</gene>
<dbReference type="Proteomes" id="UP001320766">
    <property type="component" value="Unassembled WGS sequence"/>
</dbReference>
<name>A0ABT1JZ58_9ACTN</name>
<organism evidence="2 3">
    <name type="scientific">Nonomuraea roseoviolacea subsp. carminata</name>
    <dbReference type="NCBI Taxonomy" id="160689"/>
    <lineage>
        <taxon>Bacteria</taxon>
        <taxon>Bacillati</taxon>
        <taxon>Actinomycetota</taxon>
        <taxon>Actinomycetes</taxon>
        <taxon>Streptosporangiales</taxon>
        <taxon>Streptosporangiaceae</taxon>
        <taxon>Nonomuraea</taxon>
    </lineage>
</organism>
<evidence type="ECO:0000313" key="3">
    <source>
        <dbReference type="Proteomes" id="UP001320766"/>
    </source>
</evidence>
<keyword evidence="1" id="KW-0732">Signal</keyword>